<dbReference type="Pfam" id="PF10502">
    <property type="entry name" value="Peptidase_S26"/>
    <property type="match status" value="1"/>
</dbReference>
<evidence type="ECO:0000256" key="7">
    <source>
        <dbReference type="SAM" id="MobiDB-lite"/>
    </source>
</evidence>
<evidence type="ECO:0000259" key="8">
    <source>
        <dbReference type="Pfam" id="PF10502"/>
    </source>
</evidence>
<name>A0ABT4SDV7_9ACTN</name>
<evidence type="ECO:0000313" key="9">
    <source>
        <dbReference type="EMBL" id="MDA0635384.1"/>
    </source>
</evidence>
<keyword evidence="6" id="KW-0812">Transmembrane</keyword>
<comment type="caution">
    <text evidence="6">Lacks conserved residue(s) required for the propagation of feature annotation.</text>
</comment>
<dbReference type="PROSITE" id="PS00761">
    <property type="entry name" value="SPASE_I_3"/>
    <property type="match status" value="1"/>
</dbReference>
<dbReference type="Gene3D" id="2.10.109.10">
    <property type="entry name" value="Umud Fragment, subunit A"/>
    <property type="match status" value="1"/>
</dbReference>
<evidence type="ECO:0000256" key="4">
    <source>
        <dbReference type="ARBA" id="ARBA00013208"/>
    </source>
</evidence>
<dbReference type="GO" id="GO:0009003">
    <property type="term" value="F:signal peptidase activity"/>
    <property type="evidence" value="ECO:0007669"/>
    <property type="project" value="UniProtKB-EC"/>
</dbReference>
<evidence type="ECO:0000256" key="2">
    <source>
        <dbReference type="ARBA" id="ARBA00004401"/>
    </source>
</evidence>
<dbReference type="PRINTS" id="PR00727">
    <property type="entry name" value="LEADERPTASE"/>
</dbReference>
<protein>
    <recommendedName>
        <fullName evidence="4 6">Signal peptidase I</fullName>
        <ecNumber evidence="4 6">3.4.21.89</ecNumber>
    </recommendedName>
</protein>
<evidence type="ECO:0000256" key="6">
    <source>
        <dbReference type="RuleBase" id="RU362042"/>
    </source>
</evidence>
<dbReference type="PANTHER" id="PTHR43390">
    <property type="entry name" value="SIGNAL PEPTIDASE I"/>
    <property type="match status" value="1"/>
</dbReference>
<dbReference type="EC" id="3.4.21.89" evidence="4 6"/>
<dbReference type="CDD" id="cd06530">
    <property type="entry name" value="S26_SPase_I"/>
    <property type="match status" value="1"/>
</dbReference>
<feature type="compositionally biased region" description="Basic and acidic residues" evidence="7">
    <location>
        <begin position="24"/>
        <end position="46"/>
    </location>
</feature>
<comment type="catalytic activity">
    <reaction evidence="1 6">
        <text>Cleavage of hydrophobic, N-terminal signal or leader sequences from secreted and periplasmic proteins.</text>
        <dbReference type="EC" id="3.4.21.89"/>
    </reaction>
</comment>
<sequence>MTSESQEHGAARRPVEDEVDVVAEETHKPAKGGEPDKDPKDGKSEKKGSFWKELPVLVVVALGLALIIKTFVVQAFYIPSESMENTLLTNDRVLVNKLVYHTRDIERGDVVVFSGVNSWDGEFQMEEPSNPVEGFFRWVGTAFGVIPGEKDYIKRVIGVGGDHVECCDKQDRITVNGVPLDESSYLYPGNLPSREKFETDVPPGHLWVMGDHRQVSMDSRSHTGDPGGGAIPESQVIGRAFVIVWPFSRAATIPIPETFAQPALQALGGATPLVAGFALAAPLVLVRRRVLRGKRR</sequence>
<dbReference type="InterPro" id="IPR019758">
    <property type="entry name" value="Pept_S26A_signal_pept_1_CS"/>
</dbReference>
<dbReference type="RefSeq" id="WP_270156225.1">
    <property type="nucleotide sequence ID" value="NZ_JAPNNL010000068.1"/>
</dbReference>
<dbReference type="InterPro" id="IPR019533">
    <property type="entry name" value="Peptidase_S26"/>
</dbReference>
<feature type="region of interest" description="Disordered" evidence="7">
    <location>
        <begin position="1"/>
        <end position="46"/>
    </location>
</feature>
<feature type="domain" description="Peptidase S26" evidence="8">
    <location>
        <begin position="52"/>
        <end position="245"/>
    </location>
</feature>
<comment type="caution">
    <text evidence="9">The sequence shown here is derived from an EMBL/GenBank/DDBJ whole genome shotgun (WGS) entry which is preliminary data.</text>
</comment>
<dbReference type="SUPFAM" id="SSF51306">
    <property type="entry name" value="LexA/Signal peptidase"/>
    <property type="match status" value="1"/>
</dbReference>
<evidence type="ECO:0000256" key="3">
    <source>
        <dbReference type="ARBA" id="ARBA00009370"/>
    </source>
</evidence>
<evidence type="ECO:0000256" key="5">
    <source>
        <dbReference type="ARBA" id="ARBA00022801"/>
    </source>
</evidence>
<feature type="compositionally biased region" description="Basic and acidic residues" evidence="7">
    <location>
        <begin position="1"/>
        <end position="16"/>
    </location>
</feature>
<dbReference type="NCBIfam" id="TIGR02227">
    <property type="entry name" value="sigpep_I_bact"/>
    <property type="match status" value="1"/>
</dbReference>
<evidence type="ECO:0000256" key="1">
    <source>
        <dbReference type="ARBA" id="ARBA00000677"/>
    </source>
</evidence>
<dbReference type="Proteomes" id="UP001144036">
    <property type="component" value="Unassembled WGS sequence"/>
</dbReference>
<comment type="similarity">
    <text evidence="3 6">Belongs to the peptidase S26 family.</text>
</comment>
<organism evidence="9 10">
    <name type="scientific">Nonomuraea corallina</name>
    <dbReference type="NCBI Taxonomy" id="2989783"/>
    <lineage>
        <taxon>Bacteria</taxon>
        <taxon>Bacillati</taxon>
        <taxon>Actinomycetota</taxon>
        <taxon>Actinomycetes</taxon>
        <taxon>Streptosporangiales</taxon>
        <taxon>Streptosporangiaceae</taxon>
        <taxon>Nonomuraea</taxon>
    </lineage>
</organism>
<feature type="transmembrane region" description="Helical" evidence="6">
    <location>
        <begin position="263"/>
        <end position="286"/>
    </location>
</feature>
<dbReference type="InterPro" id="IPR000223">
    <property type="entry name" value="Pept_S26A_signal_pept_1"/>
</dbReference>
<keyword evidence="6" id="KW-0472">Membrane</keyword>
<comment type="subcellular location">
    <subcellularLocation>
        <location evidence="2">Cell membrane</location>
        <topology evidence="2">Single-pass type II membrane protein</topology>
    </subcellularLocation>
    <subcellularLocation>
        <location evidence="6">Membrane</location>
        <topology evidence="6">Single-pass type II membrane protein</topology>
    </subcellularLocation>
</comment>
<evidence type="ECO:0000313" key="10">
    <source>
        <dbReference type="Proteomes" id="UP001144036"/>
    </source>
</evidence>
<dbReference type="PANTHER" id="PTHR43390:SF1">
    <property type="entry name" value="CHLOROPLAST PROCESSING PEPTIDASE"/>
    <property type="match status" value="1"/>
</dbReference>
<reference evidence="9" key="1">
    <citation type="submission" date="2022-11" db="EMBL/GenBank/DDBJ databases">
        <title>Nonomuraea corallina sp. nov., a new species of the genus Nonomuraea isolated from sea side sediment in Thai sea.</title>
        <authorList>
            <person name="Ngamcharungchit C."/>
            <person name="Matsumoto A."/>
            <person name="Suriyachadkun C."/>
            <person name="Panbangred W."/>
            <person name="Inahashi Y."/>
            <person name="Intra B."/>
        </authorList>
    </citation>
    <scope>NUCLEOTIDE SEQUENCE</scope>
    <source>
        <strain evidence="9">MCN248</strain>
    </source>
</reference>
<keyword evidence="6" id="KW-0645">Protease</keyword>
<keyword evidence="6" id="KW-1133">Transmembrane helix</keyword>
<dbReference type="EMBL" id="JAPNNL010000068">
    <property type="protein sequence ID" value="MDA0635384.1"/>
    <property type="molecule type" value="Genomic_DNA"/>
</dbReference>
<keyword evidence="10" id="KW-1185">Reference proteome</keyword>
<gene>
    <name evidence="9" type="primary">lepB</name>
    <name evidence="9" type="ORF">OUY22_18335</name>
</gene>
<proteinExistence type="inferred from homology"/>
<feature type="transmembrane region" description="Helical" evidence="6">
    <location>
        <begin position="54"/>
        <end position="77"/>
    </location>
</feature>
<dbReference type="InterPro" id="IPR036286">
    <property type="entry name" value="LexA/Signal_pep-like_sf"/>
</dbReference>
<accession>A0ABT4SDV7</accession>
<keyword evidence="5 6" id="KW-0378">Hydrolase</keyword>